<sequence length="183" mass="21527">MPKTVDEMLKRVDDYIRSKEAFRDTKLPKGEFQRRETINNQGQRNDQMHKSPYGNNRHRMYYMISYRAQELCVPYVLPYRPPPDLHRNNNIPRDNKIILTLESLISTLKEILATEYQLRLPYIALPESIYCDNHGEKGHNTNDCYHLRTQLEAALESGKLNHLVKDIRQKGKKGIEGERCPES</sequence>
<reference evidence="2" key="1">
    <citation type="journal article" date="2022" name="Int. J. Mol. Sci.">
        <title>Draft Genome of Tanacetum Coccineum: Genomic Comparison of Closely Related Tanacetum-Family Plants.</title>
        <authorList>
            <person name="Yamashiro T."/>
            <person name="Shiraishi A."/>
            <person name="Nakayama K."/>
            <person name="Satake H."/>
        </authorList>
    </citation>
    <scope>NUCLEOTIDE SEQUENCE</scope>
</reference>
<comment type="caution">
    <text evidence="2">The sequence shown here is derived from an EMBL/GenBank/DDBJ whole genome shotgun (WGS) entry which is preliminary data.</text>
</comment>
<reference evidence="2" key="2">
    <citation type="submission" date="2022-01" db="EMBL/GenBank/DDBJ databases">
        <authorList>
            <person name="Yamashiro T."/>
            <person name="Shiraishi A."/>
            <person name="Satake H."/>
            <person name="Nakayama K."/>
        </authorList>
    </citation>
    <scope>NUCLEOTIDE SEQUENCE</scope>
</reference>
<dbReference type="Proteomes" id="UP001151760">
    <property type="component" value="Unassembled WGS sequence"/>
</dbReference>
<feature type="region of interest" description="Disordered" evidence="1">
    <location>
        <begin position="35"/>
        <end position="54"/>
    </location>
</feature>
<protein>
    <submittedName>
        <fullName evidence="2">Uncharacterized protein</fullName>
    </submittedName>
</protein>
<dbReference type="EMBL" id="BQNB010009781">
    <property type="protein sequence ID" value="GJS68314.1"/>
    <property type="molecule type" value="Genomic_DNA"/>
</dbReference>
<keyword evidence="3" id="KW-1185">Reference proteome</keyword>
<evidence type="ECO:0000313" key="3">
    <source>
        <dbReference type="Proteomes" id="UP001151760"/>
    </source>
</evidence>
<name>A0ABQ4XSF3_9ASTR</name>
<proteinExistence type="predicted"/>
<accession>A0ABQ4XSF3</accession>
<evidence type="ECO:0000313" key="2">
    <source>
        <dbReference type="EMBL" id="GJS68314.1"/>
    </source>
</evidence>
<gene>
    <name evidence="2" type="ORF">Tco_0682879</name>
</gene>
<organism evidence="2 3">
    <name type="scientific">Tanacetum coccineum</name>
    <dbReference type="NCBI Taxonomy" id="301880"/>
    <lineage>
        <taxon>Eukaryota</taxon>
        <taxon>Viridiplantae</taxon>
        <taxon>Streptophyta</taxon>
        <taxon>Embryophyta</taxon>
        <taxon>Tracheophyta</taxon>
        <taxon>Spermatophyta</taxon>
        <taxon>Magnoliopsida</taxon>
        <taxon>eudicotyledons</taxon>
        <taxon>Gunneridae</taxon>
        <taxon>Pentapetalae</taxon>
        <taxon>asterids</taxon>
        <taxon>campanulids</taxon>
        <taxon>Asterales</taxon>
        <taxon>Asteraceae</taxon>
        <taxon>Asteroideae</taxon>
        <taxon>Anthemideae</taxon>
        <taxon>Anthemidinae</taxon>
        <taxon>Tanacetum</taxon>
    </lineage>
</organism>
<evidence type="ECO:0000256" key="1">
    <source>
        <dbReference type="SAM" id="MobiDB-lite"/>
    </source>
</evidence>